<comment type="caution">
    <text evidence="1">The sequence shown here is derived from an EMBL/GenBank/DDBJ whole genome shotgun (WGS) entry which is preliminary data.</text>
</comment>
<evidence type="ECO:0000313" key="1">
    <source>
        <dbReference type="EMBL" id="KAL0959024.1"/>
    </source>
</evidence>
<proteinExistence type="predicted"/>
<evidence type="ECO:0000313" key="2">
    <source>
        <dbReference type="Proteomes" id="UP001556367"/>
    </source>
</evidence>
<accession>A0ABR3JT66</accession>
<dbReference type="Proteomes" id="UP001556367">
    <property type="component" value="Unassembled WGS sequence"/>
</dbReference>
<reference evidence="2" key="1">
    <citation type="submission" date="2024-06" db="EMBL/GenBank/DDBJ databases">
        <title>Multi-omics analyses provide insights into the biosynthesis of the anticancer antibiotic pleurotin in Hohenbuehelia grisea.</title>
        <authorList>
            <person name="Weaver J.A."/>
            <person name="Alberti F."/>
        </authorList>
    </citation>
    <scope>NUCLEOTIDE SEQUENCE [LARGE SCALE GENOMIC DNA]</scope>
    <source>
        <strain evidence="2">T-177</strain>
    </source>
</reference>
<dbReference type="EMBL" id="JASNQZ010000003">
    <property type="protein sequence ID" value="KAL0959024.1"/>
    <property type="molecule type" value="Genomic_DNA"/>
</dbReference>
<sequence>MHRSHTPSLRLIWKEHRQLLVDMELEDSCKSLQTDSPLQKKYILDTTGQWFISKQVLDQLIRNAVLQTWVDQMLRLELRVRYPLCDVVPGSFRLLLGDAHHKRLH</sequence>
<organism evidence="1 2">
    <name type="scientific">Hohenbuehelia grisea</name>
    <dbReference type="NCBI Taxonomy" id="104357"/>
    <lineage>
        <taxon>Eukaryota</taxon>
        <taxon>Fungi</taxon>
        <taxon>Dikarya</taxon>
        <taxon>Basidiomycota</taxon>
        <taxon>Agaricomycotina</taxon>
        <taxon>Agaricomycetes</taxon>
        <taxon>Agaricomycetidae</taxon>
        <taxon>Agaricales</taxon>
        <taxon>Pleurotineae</taxon>
        <taxon>Pleurotaceae</taxon>
        <taxon>Hohenbuehelia</taxon>
    </lineage>
</organism>
<name>A0ABR3JT66_9AGAR</name>
<protein>
    <submittedName>
        <fullName evidence="1">Uncharacterized protein</fullName>
    </submittedName>
</protein>
<gene>
    <name evidence="1" type="ORF">HGRIS_014333</name>
</gene>
<keyword evidence="2" id="KW-1185">Reference proteome</keyword>